<feature type="transmembrane region" description="Helical" evidence="4">
    <location>
        <begin position="218"/>
        <end position="238"/>
    </location>
</feature>
<evidence type="ECO:0000313" key="6">
    <source>
        <dbReference type="EMBL" id="CDR43745.1"/>
    </source>
</evidence>
<reference evidence="6" key="1">
    <citation type="journal article" date="2014" name="Genome Announc.">
        <title>Genome sequence of the yeast Cyberlindnera fabianii (Hansenula fabianii).</title>
        <authorList>
            <person name="Freel K.C."/>
            <person name="Sarilar V."/>
            <person name="Neuveglise C."/>
            <person name="Devillers H."/>
            <person name="Friedrich A."/>
            <person name="Schacherer J."/>
        </authorList>
    </citation>
    <scope>NUCLEOTIDE SEQUENCE</scope>
    <source>
        <strain evidence="6">YJS4271</strain>
    </source>
</reference>
<dbReference type="PANTHER" id="PTHR11360:SF177">
    <property type="entry name" value="RIBOFLAVIN TRANSPORTER MCH5"/>
    <property type="match status" value="1"/>
</dbReference>
<feature type="transmembrane region" description="Helical" evidence="4">
    <location>
        <begin position="464"/>
        <end position="481"/>
    </location>
</feature>
<feature type="compositionally biased region" description="Polar residues" evidence="3">
    <location>
        <begin position="18"/>
        <end position="43"/>
    </location>
</feature>
<dbReference type="InterPro" id="IPR011701">
    <property type="entry name" value="MFS"/>
</dbReference>
<name>A0A061B1P9_CYBFA</name>
<dbReference type="OMA" id="FCCAVAV"/>
<feature type="transmembrane region" description="Helical" evidence="4">
    <location>
        <begin position="304"/>
        <end position="326"/>
    </location>
</feature>
<dbReference type="PROSITE" id="PS50850">
    <property type="entry name" value="MFS"/>
    <property type="match status" value="1"/>
</dbReference>
<feature type="transmembrane region" description="Helical" evidence="4">
    <location>
        <begin position="369"/>
        <end position="388"/>
    </location>
</feature>
<keyword evidence="4" id="KW-0472">Membrane</keyword>
<keyword evidence="8" id="KW-1185">Reference proteome</keyword>
<gene>
    <name evidence="7" type="ORF">BON22_4731</name>
    <name evidence="6" type="ORF">CYFA0S_12e03862g</name>
</gene>
<organism evidence="6">
    <name type="scientific">Cyberlindnera fabianii</name>
    <name type="common">Yeast</name>
    <name type="synonym">Hansenula fabianii</name>
    <dbReference type="NCBI Taxonomy" id="36022"/>
    <lineage>
        <taxon>Eukaryota</taxon>
        <taxon>Fungi</taxon>
        <taxon>Dikarya</taxon>
        <taxon>Ascomycota</taxon>
        <taxon>Saccharomycotina</taxon>
        <taxon>Saccharomycetes</taxon>
        <taxon>Phaffomycetales</taxon>
        <taxon>Phaffomycetaceae</taxon>
        <taxon>Cyberlindnera</taxon>
    </lineage>
</organism>
<sequence>MTSPPLETSKTVVPGSSDYFSHTGSSSSDQTAQMDQITSQKKNSFSERDIELNPVPTVDSNRTIGNNAENDKDDMLGEDADLYFPEGGLKAYTVVFGSFMGLVSTFGLLNSQGVIETYVAENQLSDVKSSTVAWIFSIYLFLTFLTSIFSGTYFDRNGVKVPVAVGGIMSFIGMFAMGNCSKVWHFVLSFSIMAGIGNGITTSPLIGVVAHYFNKRRGLMSSFASTGGSIGGIIFPIMTRKLFESVGYTWTMRIFAFIILSCYCVSFLLVQERLPHKTTQGNKWDKFLSYFTAFDIKGLKSKDFLFVCLGTSFAESAVLILATYQASFARAHGFSMSTSYLLISISHVGGIFGRWITGFLSDKIGRFNIMYFTLILAAVIAIITLVPFGDHLEALYVFTVGWGFFTGSVFSLLPVCCAQISKTEDFGRRYGTMYFITAFGVLVCIPISGAIIGDGSVDDYRNMVIHAAVTIFASGVFYFIARLTRVGWNFTAKF</sequence>
<dbReference type="Pfam" id="PF07690">
    <property type="entry name" value="MFS_1"/>
    <property type="match status" value="1"/>
</dbReference>
<reference evidence="7" key="3">
    <citation type="submission" date="2017-01" db="EMBL/GenBank/DDBJ databases">
        <authorList>
            <person name="Mah S.A."/>
            <person name="Swanson W.J."/>
            <person name="Moy G.W."/>
            <person name="Vacquier V.D."/>
        </authorList>
    </citation>
    <scope>NUCLEOTIDE SEQUENCE [LARGE SCALE GENOMIC DNA]</scope>
    <source>
        <strain evidence="7">65</strain>
    </source>
</reference>
<dbReference type="AlphaFoldDB" id="A0A061B1P9"/>
<feature type="transmembrane region" description="Helical" evidence="4">
    <location>
        <begin position="432"/>
        <end position="452"/>
    </location>
</feature>
<accession>A0A061B1P9</accession>
<evidence type="ECO:0000256" key="2">
    <source>
        <dbReference type="ARBA" id="ARBA00006727"/>
    </source>
</evidence>
<dbReference type="PANTHER" id="PTHR11360">
    <property type="entry name" value="MONOCARBOXYLATE TRANSPORTER"/>
    <property type="match status" value="1"/>
</dbReference>
<dbReference type="OrthoDB" id="6509908at2759"/>
<evidence type="ECO:0000259" key="5">
    <source>
        <dbReference type="PROSITE" id="PS50850"/>
    </source>
</evidence>
<dbReference type="EMBL" id="MPUK01000011">
    <property type="protein sequence ID" value="ONH65459.1"/>
    <property type="molecule type" value="Genomic_DNA"/>
</dbReference>
<feature type="transmembrane region" description="Helical" evidence="4">
    <location>
        <begin position="183"/>
        <end position="206"/>
    </location>
</feature>
<dbReference type="Proteomes" id="UP000189513">
    <property type="component" value="Unassembled WGS sequence"/>
</dbReference>
<feature type="transmembrane region" description="Helical" evidence="4">
    <location>
        <begin position="250"/>
        <end position="270"/>
    </location>
</feature>
<evidence type="ECO:0000256" key="1">
    <source>
        <dbReference type="ARBA" id="ARBA00004141"/>
    </source>
</evidence>
<dbReference type="CDD" id="cd17352">
    <property type="entry name" value="MFS_MCT_SLC16"/>
    <property type="match status" value="1"/>
</dbReference>
<keyword evidence="4" id="KW-1133">Transmembrane helix</keyword>
<reference evidence="8" key="2">
    <citation type="journal article" date="2017" name="Genome Announc.">
        <title>Genome sequences of Cyberlindnera fabianii 65, Pichia kudriavzevii 129, and Saccharomyces cerevisiae 131 isolated from fermented masau fruits in Zimbabwe.</title>
        <authorList>
            <person name="van Rijswijck I.M.H."/>
            <person name="Derks M.F.L."/>
            <person name="Abee T."/>
            <person name="de Ridder D."/>
            <person name="Smid E.J."/>
        </authorList>
    </citation>
    <scope>NUCLEOTIDE SEQUENCE [LARGE SCALE GENOMIC DNA]</scope>
    <source>
        <strain evidence="8">65</strain>
    </source>
</reference>
<evidence type="ECO:0000256" key="4">
    <source>
        <dbReference type="SAM" id="Phobius"/>
    </source>
</evidence>
<keyword evidence="4" id="KW-0812">Transmembrane</keyword>
<evidence type="ECO:0000313" key="8">
    <source>
        <dbReference type="Proteomes" id="UP000189513"/>
    </source>
</evidence>
<feature type="transmembrane region" description="Helical" evidence="4">
    <location>
        <begin position="394"/>
        <end position="420"/>
    </location>
</feature>
<feature type="compositionally biased region" description="Polar residues" evidence="3">
    <location>
        <begin position="1"/>
        <end position="11"/>
    </location>
</feature>
<dbReference type="Gene3D" id="1.20.1250.20">
    <property type="entry name" value="MFS general substrate transporter like domains"/>
    <property type="match status" value="2"/>
</dbReference>
<dbReference type="InterPro" id="IPR020846">
    <property type="entry name" value="MFS_dom"/>
</dbReference>
<feature type="transmembrane region" description="Helical" evidence="4">
    <location>
        <begin position="131"/>
        <end position="154"/>
    </location>
</feature>
<protein>
    <submittedName>
        <fullName evidence="6">CYFA0S12e03862g1_1</fullName>
    </submittedName>
    <submittedName>
        <fullName evidence="7">Riboflavin transporter MCH5</fullName>
    </submittedName>
</protein>
<dbReference type="EMBL" id="LK052897">
    <property type="protein sequence ID" value="CDR43745.1"/>
    <property type="molecule type" value="Genomic_DNA"/>
</dbReference>
<dbReference type="InterPro" id="IPR050327">
    <property type="entry name" value="Proton-linked_MCT"/>
</dbReference>
<dbReference type="SUPFAM" id="SSF103473">
    <property type="entry name" value="MFS general substrate transporter"/>
    <property type="match status" value="1"/>
</dbReference>
<dbReference type="GO" id="GO:0016020">
    <property type="term" value="C:membrane"/>
    <property type="evidence" value="ECO:0007669"/>
    <property type="project" value="UniProtKB-SubCell"/>
</dbReference>
<dbReference type="InterPro" id="IPR036259">
    <property type="entry name" value="MFS_trans_sf"/>
</dbReference>
<dbReference type="GO" id="GO:0032218">
    <property type="term" value="P:riboflavin transport"/>
    <property type="evidence" value="ECO:0007669"/>
    <property type="project" value="TreeGrafter"/>
</dbReference>
<comment type="similarity">
    <text evidence="2">Belongs to the major facilitator superfamily. Monocarboxylate porter (TC 2.A.1.13) family.</text>
</comment>
<feature type="domain" description="Major facilitator superfamily (MFS) profile" evidence="5">
    <location>
        <begin position="90"/>
        <end position="485"/>
    </location>
</feature>
<comment type="subcellular location">
    <subcellularLocation>
        <location evidence="1">Membrane</location>
        <topology evidence="1">Multi-pass membrane protein</topology>
    </subcellularLocation>
</comment>
<dbReference type="VEuPathDB" id="FungiDB:BON22_4731"/>
<dbReference type="GO" id="GO:0022857">
    <property type="term" value="F:transmembrane transporter activity"/>
    <property type="evidence" value="ECO:0007669"/>
    <property type="project" value="InterPro"/>
</dbReference>
<feature type="transmembrane region" description="Helical" evidence="4">
    <location>
        <begin position="338"/>
        <end position="357"/>
    </location>
</feature>
<feature type="transmembrane region" description="Helical" evidence="4">
    <location>
        <begin position="161"/>
        <end position="177"/>
    </location>
</feature>
<evidence type="ECO:0000313" key="7">
    <source>
        <dbReference type="EMBL" id="ONH65459.1"/>
    </source>
</evidence>
<feature type="transmembrane region" description="Helical" evidence="4">
    <location>
        <begin position="91"/>
        <end position="111"/>
    </location>
</feature>
<feature type="region of interest" description="Disordered" evidence="3">
    <location>
        <begin position="1"/>
        <end position="48"/>
    </location>
</feature>
<proteinExistence type="inferred from homology"/>
<evidence type="ECO:0000256" key="3">
    <source>
        <dbReference type="SAM" id="MobiDB-lite"/>
    </source>
</evidence>